<dbReference type="SUPFAM" id="SSF52113">
    <property type="entry name" value="BRCT domain"/>
    <property type="match status" value="1"/>
</dbReference>
<dbReference type="InParanoid" id="A0A1Y2FU62"/>
<dbReference type="PROSITE" id="PS51265">
    <property type="entry name" value="ZF_DBF4"/>
    <property type="match status" value="1"/>
</dbReference>
<dbReference type="EMBL" id="MCGR01000013">
    <property type="protein sequence ID" value="ORY87489.1"/>
    <property type="molecule type" value="Genomic_DNA"/>
</dbReference>
<feature type="domain" description="DBF4-type" evidence="6">
    <location>
        <begin position="568"/>
        <end position="617"/>
    </location>
</feature>
<dbReference type="GO" id="GO:0010571">
    <property type="term" value="P:positive regulation of nuclear cell cycle DNA replication"/>
    <property type="evidence" value="ECO:0007669"/>
    <property type="project" value="TreeGrafter"/>
</dbReference>
<dbReference type="Gene3D" id="3.40.50.10190">
    <property type="entry name" value="BRCT domain"/>
    <property type="match status" value="1"/>
</dbReference>
<dbReference type="InterPro" id="IPR036420">
    <property type="entry name" value="BRCT_dom_sf"/>
</dbReference>
<dbReference type="GO" id="GO:0043539">
    <property type="term" value="F:protein serine/threonine kinase activator activity"/>
    <property type="evidence" value="ECO:0007669"/>
    <property type="project" value="TreeGrafter"/>
</dbReference>
<dbReference type="InterPro" id="IPR001357">
    <property type="entry name" value="BRCT_dom"/>
</dbReference>
<name>A0A1Y2FU62_9BASI</name>
<evidence type="ECO:0000256" key="5">
    <source>
        <dbReference type="SAM" id="MobiDB-lite"/>
    </source>
</evidence>
<dbReference type="Pfam" id="PF22437">
    <property type="entry name" value="DBF4_BRCT"/>
    <property type="match status" value="1"/>
</dbReference>
<dbReference type="Gene3D" id="6.10.250.3410">
    <property type="entry name" value="DBF zinc finger"/>
    <property type="match status" value="1"/>
</dbReference>
<keyword evidence="2 4" id="KW-0863">Zinc-finger</keyword>
<feature type="compositionally biased region" description="Low complexity" evidence="5">
    <location>
        <begin position="1"/>
        <end position="15"/>
    </location>
</feature>
<dbReference type="STRING" id="106004.A0A1Y2FU62"/>
<feature type="region of interest" description="Disordered" evidence="5">
    <location>
        <begin position="1"/>
        <end position="145"/>
    </location>
</feature>
<feature type="region of interest" description="Disordered" evidence="5">
    <location>
        <begin position="650"/>
        <end position="685"/>
    </location>
</feature>
<evidence type="ECO:0000259" key="6">
    <source>
        <dbReference type="PROSITE" id="PS51265"/>
    </source>
</evidence>
<dbReference type="FunFam" id="6.10.250.3410:FF:000001">
    <property type="entry name" value="Protein DBF4 homolog A"/>
    <property type="match status" value="1"/>
</dbReference>
<feature type="region of interest" description="Disordered" evidence="5">
    <location>
        <begin position="205"/>
        <end position="266"/>
    </location>
</feature>
<dbReference type="PANTHER" id="PTHR15375:SF26">
    <property type="entry name" value="PROTEIN CHIFFON"/>
    <property type="match status" value="1"/>
</dbReference>
<dbReference type="GO" id="GO:1901987">
    <property type="term" value="P:regulation of cell cycle phase transition"/>
    <property type="evidence" value="ECO:0007669"/>
    <property type="project" value="TreeGrafter"/>
</dbReference>
<evidence type="ECO:0000256" key="3">
    <source>
        <dbReference type="ARBA" id="ARBA00022833"/>
    </source>
</evidence>
<dbReference type="SMART" id="SM00586">
    <property type="entry name" value="ZnF_DBF"/>
    <property type="match status" value="1"/>
</dbReference>
<reference evidence="7 8" key="1">
    <citation type="submission" date="2016-07" db="EMBL/GenBank/DDBJ databases">
        <title>Pervasive Adenine N6-methylation of Active Genes in Fungi.</title>
        <authorList>
            <consortium name="DOE Joint Genome Institute"/>
            <person name="Mondo S.J."/>
            <person name="Dannebaum R.O."/>
            <person name="Kuo R.C."/>
            <person name="Labutti K."/>
            <person name="Haridas S."/>
            <person name="Kuo A."/>
            <person name="Salamov A."/>
            <person name="Ahrendt S.R."/>
            <person name="Lipzen A."/>
            <person name="Sullivan W."/>
            <person name="Andreopoulos W.B."/>
            <person name="Clum A."/>
            <person name="Lindquist E."/>
            <person name="Daum C."/>
            <person name="Ramamoorthy G.K."/>
            <person name="Gryganskyi A."/>
            <person name="Culley D."/>
            <person name="Magnuson J.K."/>
            <person name="James T.Y."/>
            <person name="O'Malley M.A."/>
            <person name="Stajich J.E."/>
            <person name="Spatafora J.W."/>
            <person name="Visel A."/>
            <person name="Grigoriev I.V."/>
        </authorList>
    </citation>
    <scope>NUCLEOTIDE SEQUENCE [LARGE SCALE GENOMIC DNA]</scope>
    <source>
        <strain evidence="7 8">62-1032</strain>
    </source>
</reference>
<dbReference type="GO" id="GO:0003676">
    <property type="term" value="F:nucleic acid binding"/>
    <property type="evidence" value="ECO:0007669"/>
    <property type="project" value="InterPro"/>
</dbReference>
<evidence type="ECO:0000313" key="7">
    <source>
        <dbReference type="EMBL" id="ORY87489.1"/>
    </source>
</evidence>
<accession>A0A1Y2FU62</accession>
<evidence type="ECO:0000256" key="2">
    <source>
        <dbReference type="ARBA" id="ARBA00022771"/>
    </source>
</evidence>
<dbReference type="FunCoup" id="A0A1Y2FU62">
    <property type="interactions" value="74"/>
</dbReference>
<dbReference type="OrthoDB" id="21380at2759"/>
<feature type="compositionally biased region" description="Polar residues" evidence="5">
    <location>
        <begin position="74"/>
        <end position="87"/>
    </location>
</feature>
<protein>
    <submittedName>
        <fullName evidence="7">Dfp1/Him1, central region-domain-containing protein</fullName>
    </submittedName>
</protein>
<dbReference type="Pfam" id="PF07535">
    <property type="entry name" value="zf-DBF"/>
    <property type="match status" value="1"/>
</dbReference>
<organism evidence="7 8">
    <name type="scientific">Leucosporidium creatinivorum</name>
    <dbReference type="NCBI Taxonomy" id="106004"/>
    <lineage>
        <taxon>Eukaryota</taxon>
        <taxon>Fungi</taxon>
        <taxon>Dikarya</taxon>
        <taxon>Basidiomycota</taxon>
        <taxon>Pucciniomycotina</taxon>
        <taxon>Microbotryomycetes</taxon>
        <taxon>Leucosporidiales</taxon>
        <taxon>Leucosporidium</taxon>
    </lineage>
</organism>
<keyword evidence="1" id="KW-0479">Metal-binding</keyword>
<dbReference type="GO" id="GO:0008270">
    <property type="term" value="F:zinc ion binding"/>
    <property type="evidence" value="ECO:0007669"/>
    <property type="project" value="UniProtKB-KW"/>
</dbReference>
<dbReference type="InterPro" id="IPR038545">
    <property type="entry name" value="Znf_DBF_sf"/>
</dbReference>
<keyword evidence="8" id="KW-1185">Reference proteome</keyword>
<feature type="compositionally biased region" description="Acidic residues" evidence="5">
    <location>
        <begin position="654"/>
        <end position="685"/>
    </location>
</feature>
<keyword evidence="3" id="KW-0862">Zinc</keyword>
<comment type="caution">
    <text evidence="7">The sequence shown here is derived from an EMBL/GenBank/DDBJ whole genome shotgun (WGS) entry which is preliminary data.</text>
</comment>
<dbReference type="Pfam" id="PF00533">
    <property type="entry name" value="BRCT"/>
    <property type="match status" value="1"/>
</dbReference>
<evidence type="ECO:0000313" key="8">
    <source>
        <dbReference type="Proteomes" id="UP000193467"/>
    </source>
</evidence>
<dbReference type="InterPro" id="IPR013939">
    <property type="entry name" value="Regulatory_Dfp1/Him1"/>
</dbReference>
<dbReference type="GO" id="GO:0031431">
    <property type="term" value="C:Dbf4-dependent protein kinase complex"/>
    <property type="evidence" value="ECO:0007669"/>
    <property type="project" value="TreeGrafter"/>
</dbReference>
<feature type="compositionally biased region" description="Polar residues" evidence="5">
    <location>
        <begin position="255"/>
        <end position="265"/>
    </location>
</feature>
<dbReference type="Pfam" id="PF08630">
    <property type="entry name" value="Dfp1_Him1_M"/>
    <property type="match status" value="1"/>
</dbReference>
<dbReference type="PANTHER" id="PTHR15375">
    <property type="entry name" value="ACTIVATOR OF S-PHASE KINASE-RELATED"/>
    <property type="match status" value="1"/>
</dbReference>
<evidence type="ECO:0000256" key="1">
    <source>
        <dbReference type="ARBA" id="ARBA00022723"/>
    </source>
</evidence>
<proteinExistence type="predicted"/>
<feature type="compositionally biased region" description="Basic and acidic residues" evidence="5">
    <location>
        <begin position="123"/>
        <end position="145"/>
    </location>
</feature>
<dbReference type="InterPro" id="IPR051590">
    <property type="entry name" value="Replication_Regulatory_Kinase"/>
</dbReference>
<sequence>MATTTARTPTIPRHTNLNPKPPTRINKVAKPPPRGDTPRFSLPGLASFTGTPQLPVPSISRDSLHRNTIAGPSHSRQQLNPQGMATNSRKRVVNDVLDLTHTTTADVDDSDSDEGPSQKRSRTALDPKRKSVKRAEQRAEKHDKLVAESAQWRTKYKKAFPSFTFYFDALDPLTEASLSKSVERLGASVDNFFSKKVTHVVTSRQIPSAASGKENQHSPSVSASASASSASAATAGAGGMLDSAAGPSRTKKQSTRSPTTYSLLNGQKLRPFGEGLDKNPFIDSQDILSKAVEFKLKIWHLEKIQAMLTRINAHSPKKADTTNQRNLSLPSLLRDEQVYGTRERDPFVLRPDMHYFDRKSCHILVEDSTGEHRPIVTKEYERPRKHEDPSWPVLWGGIEGRGGFYHYNGPITYERRVPPPPAPAAAPAAASKTTGGHALAAARAVDGAPNLRRALSLQVINNKTAKRGGGGVDSAISGGGKDAYIAASGNSQTITSTMATSTRSGAPSRLGGAGPIVDKRLAVLSQRTVPSMAGSSGKGGGRLMPGKLKRSVSVDAGLNTKAPPPRDEPKKPGYCENCRVKYDDFKEHVLASKHRRFAQNPKNWLELDDLLSKIRRPLLADMVAARPALSFFSSPASSVVEGDSGFFEAPGMFDCEDEEESESEEEELSEEDVSEEDESEDEDDE</sequence>
<dbReference type="InterPro" id="IPR055116">
    <property type="entry name" value="DBF4_BRCT"/>
</dbReference>
<dbReference type="AlphaFoldDB" id="A0A1Y2FU62"/>
<gene>
    <name evidence="7" type="ORF">BCR35DRAFT_302258</name>
</gene>
<dbReference type="CDD" id="cd00027">
    <property type="entry name" value="BRCT"/>
    <property type="match status" value="1"/>
</dbReference>
<feature type="compositionally biased region" description="Low complexity" evidence="5">
    <location>
        <begin position="218"/>
        <end position="235"/>
    </location>
</feature>
<dbReference type="Proteomes" id="UP000193467">
    <property type="component" value="Unassembled WGS sequence"/>
</dbReference>
<evidence type="ECO:0000256" key="4">
    <source>
        <dbReference type="PROSITE-ProRule" id="PRU00600"/>
    </source>
</evidence>
<dbReference type="InterPro" id="IPR006572">
    <property type="entry name" value="Znf_DBF"/>
</dbReference>